<dbReference type="InterPro" id="IPR036188">
    <property type="entry name" value="FAD/NAD-bd_sf"/>
</dbReference>
<comment type="similarity">
    <text evidence="2 6">Belongs to the FAD-dependent glycerol-3-phosphate dehydrogenase family.</text>
</comment>
<dbReference type="Gene3D" id="3.30.9.10">
    <property type="entry name" value="D-Amino Acid Oxidase, subunit A, domain 2"/>
    <property type="match status" value="1"/>
</dbReference>
<evidence type="ECO:0000256" key="3">
    <source>
        <dbReference type="ARBA" id="ARBA00022630"/>
    </source>
</evidence>
<dbReference type="GO" id="GO:0004368">
    <property type="term" value="F:glycerol-3-phosphate dehydrogenase (quinone) activity"/>
    <property type="evidence" value="ECO:0007669"/>
    <property type="project" value="UniProtKB-EC"/>
</dbReference>
<keyword evidence="5 6" id="KW-0560">Oxidoreductase</keyword>
<dbReference type="InterPro" id="IPR031656">
    <property type="entry name" value="DAO_C"/>
</dbReference>
<organism evidence="9">
    <name type="scientific">Salinispirillum sp. LH 10-3-1</name>
    <dbReference type="NCBI Taxonomy" id="2952525"/>
    <lineage>
        <taxon>Bacteria</taxon>
        <taxon>Pseudomonadati</taxon>
        <taxon>Pseudomonadota</taxon>
        <taxon>Gammaproteobacteria</taxon>
        <taxon>Oceanospirillales</taxon>
        <taxon>Saccharospirillaceae</taxon>
        <taxon>Salinispirillum</taxon>
    </lineage>
</organism>
<dbReference type="InterPro" id="IPR000447">
    <property type="entry name" value="G3P_DH_FAD-dep"/>
</dbReference>
<feature type="domain" description="FAD dependent oxidoreductase" evidence="7">
    <location>
        <begin position="7"/>
        <end position="362"/>
    </location>
</feature>
<dbReference type="RefSeq" id="WP_304995580.1">
    <property type="nucleotide sequence ID" value="NZ_CP101717.1"/>
</dbReference>
<protein>
    <recommendedName>
        <fullName evidence="6">Glycerol-3-phosphate dehydrogenase</fullName>
        <ecNumber evidence="6">1.1.5.3</ecNumber>
    </recommendedName>
</protein>
<evidence type="ECO:0000256" key="5">
    <source>
        <dbReference type="ARBA" id="ARBA00023002"/>
    </source>
</evidence>
<dbReference type="PANTHER" id="PTHR11985">
    <property type="entry name" value="GLYCEROL-3-PHOSPHATE DEHYDROGENASE"/>
    <property type="match status" value="1"/>
</dbReference>
<dbReference type="Gene3D" id="6.10.250.1890">
    <property type="match status" value="1"/>
</dbReference>
<dbReference type="PRINTS" id="PR01001">
    <property type="entry name" value="FADG3PDH"/>
</dbReference>
<evidence type="ECO:0000256" key="1">
    <source>
        <dbReference type="ARBA" id="ARBA00001974"/>
    </source>
</evidence>
<name>A0AB38YFW5_9GAMM</name>
<dbReference type="SUPFAM" id="SSF51905">
    <property type="entry name" value="FAD/NAD(P)-binding domain"/>
    <property type="match status" value="1"/>
</dbReference>
<dbReference type="GO" id="GO:0046168">
    <property type="term" value="P:glycerol-3-phosphate catabolic process"/>
    <property type="evidence" value="ECO:0007669"/>
    <property type="project" value="TreeGrafter"/>
</dbReference>
<evidence type="ECO:0000256" key="2">
    <source>
        <dbReference type="ARBA" id="ARBA00007330"/>
    </source>
</evidence>
<feature type="domain" description="Alpha-glycerophosphate oxidase C-terminal" evidence="8">
    <location>
        <begin position="385"/>
        <end position="485"/>
    </location>
</feature>
<dbReference type="Pfam" id="PF16901">
    <property type="entry name" value="DAO_C"/>
    <property type="match status" value="1"/>
</dbReference>
<dbReference type="EC" id="1.1.5.3" evidence="6"/>
<evidence type="ECO:0000259" key="7">
    <source>
        <dbReference type="Pfam" id="PF01266"/>
    </source>
</evidence>
<dbReference type="PANTHER" id="PTHR11985:SF15">
    <property type="entry name" value="GLYCEROL-3-PHOSPHATE DEHYDROGENASE, MITOCHONDRIAL"/>
    <property type="match status" value="1"/>
</dbReference>
<dbReference type="NCBIfam" id="NF008899">
    <property type="entry name" value="PRK12266.1"/>
    <property type="match status" value="1"/>
</dbReference>
<sequence>MNSKIVDLLVIGGGINGVGVAADAAGRGLSVALYEADDLASATSSWSSKLIHGGLRYLEHYEFRLVREALGEREVLLRMAPHLVTPLRVRMPHQGGLRPAWMIRIGLFMYDHLAKRVSLPGSKSIRFTPDSPVTEAFKKGFEYSDCKVDDARLVVMNAKLAQQKGAHIATHHKVTGAKRVGDLWEVTITPDSGTPFTVQARAIVNAAGPWVRKVLDDMDGVTIDKTIRLVKGSHIIVPRIHDEEQAYILQNKDGRIVFVIPFHDQYSLIGTTDVDYDTDPRNPAIDDDEIEYLLNITHDYFKCDLSRNDIVWTYSGVRPLMQGEREEGKEAAKVTRDYHFEVEDQQGKAPLLSIFGGKLTTYRKLSEAAIKGLKPYFPQMGEAWTAQATLPGGEKVTTPEALAGEFQQRYGFLDQPTARRLAFSYGRLAELWLANAVAIEDLGQRFGQLFQAEVNYLVAHEWAQTVDDIIWRRTKTGIGMSDADRARLADYLQNTGSHTAKKPDQAVA</sequence>
<keyword evidence="4" id="KW-0274">FAD</keyword>
<dbReference type="InterPro" id="IPR006076">
    <property type="entry name" value="FAD-dep_OxRdtase"/>
</dbReference>
<dbReference type="InterPro" id="IPR038299">
    <property type="entry name" value="DAO_C_sf"/>
</dbReference>
<gene>
    <name evidence="9" type="primary">glpD</name>
    <name evidence="9" type="ORF">NFC81_00530</name>
</gene>
<evidence type="ECO:0000259" key="8">
    <source>
        <dbReference type="Pfam" id="PF16901"/>
    </source>
</evidence>
<dbReference type="NCBIfam" id="NF009906">
    <property type="entry name" value="PRK13369.1"/>
    <property type="match status" value="1"/>
</dbReference>
<comment type="cofactor">
    <cofactor evidence="1 6">
        <name>FAD</name>
        <dbReference type="ChEBI" id="CHEBI:57692"/>
    </cofactor>
</comment>
<proteinExistence type="inferred from homology"/>
<dbReference type="GO" id="GO:0009331">
    <property type="term" value="C:glycerol-3-phosphate dehydrogenase (FAD) complex"/>
    <property type="evidence" value="ECO:0007669"/>
    <property type="project" value="UniProtKB-UniRule"/>
</dbReference>
<dbReference type="Pfam" id="PF01266">
    <property type="entry name" value="DAO"/>
    <property type="match status" value="1"/>
</dbReference>
<evidence type="ECO:0000256" key="4">
    <source>
        <dbReference type="ARBA" id="ARBA00022827"/>
    </source>
</evidence>
<dbReference type="EMBL" id="CP101717">
    <property type="protein sequence ID" value="WLD58294.1"/>
    <property type="molecule type" value="Genomic_DNA"/>
</dbReference>
<dbReference type="Gene3D" id="3.50.50.60">
    <property type="entry name" value="FAD/NAD(P)-binding domain"/>
    <property type="match status" value="1"/>
</dbReference>
<keyword evidence="3 6" id="KW-0285">Flavoprotein</keyword>
<comment type="catalytic activity">
    <reaction evidence="6">
        <text>a quinone + sn-glycerol 3-phosphate = dihydroxyacetone phosphate + a quinol</text>
        <dbReference type="Rhea" id="RHEA:18977"/>
        <dbReference type="ChEBI" id="CHEBI:24646"/>
        <dbReference type="ChEBI" id="CHEBI:57597"/>
        <dbReference type="ChEBI" id="CHEBI:57642"/>
        <dbReference type="ChEBI" id="CHEBI:132124"/>
        <dbReference type="EC" id="1.1.5.3"/>
    </reaction>
</comment>
<evidence type="ECO:0000313" key="9">
    <source>
        <dbReference type="EMBL" id="WLD58294.1"/>
    </source>
</evidence>
<dbReference type="PROSITE" id="PS00977">
    <property type="entry name" value="FAD_G3PDH_1"/>
    <property type="match status" value="1"/>
</dbReference>
<reference evidence="9" key="1">
    <citation type="submission" date="2022-07" db="EMBL/GenBank/DDBJ databases">
        <title>Complete genome sequence of Salinispirillum sp. LH10-3-1 capable of multiple carbohydrate inversion isolated from a soda lake.</title>
        <authorList>
            <person name="Liu J."/>
            <person name="Zhai Y."/>
            <person name="Zhang H."/>
            <person name="Yang H."/>
            <person name="Qu J."/>
            <person name="Li J."/>
        </authorList>
    </citation>
    <scope>NUCLEOTIDE SEQUENCE</scope>
    <source>
        <strain evidence="9">LH 10-3-1</strain>
    </source>
</reference>
<evidence type="ECO:0000256" key="6">
    <source>
        <dbReference type="RuleBase" id="RU361217"/>
    </source>
</evidence>
<dbReference type="Gene3D" id="1.10.8.870">
    <property type="entry name" value="Alpha-glycerophosphate oxidase, cap domain"/>
    <property type="match status" value="1"/>
</dbReference>
<accession>A0AB38YFW5</accession>
<dbReference type="AlphaFoldDB" id="A0AB38YFW5"/>